<keyword evidence="2" id="KW-1185">Reference proteome</keyword>
<comment type="caution">
    <text evidence="1">The sequence shown here is derived from an EMBL/GenBank/DDBJ whole genome shotgun (WGS) entry which is preliminary data.</text>
</comment>
<dbReference type="Pfam" id="PF05258">
    <property type="entry name" value="DciA"/>
    <property type="match status" value="1"/>
</dbReference>
<proteinExistence type="predicted"/>
<dbReference type="Proteomes" id="UP001500418">
    <property type="component" value="Unassembled WGS sequence"/>
</dbReference>
<gene>
    <name evidence="1" type="ORF">GCM10009575_012720</name>
</gene>
<sequence length="230" mass="25103">MSNRSDMPSAADHDTPDLRPAEWLTGNMAHLWEEALGSENLARRLRVAGVDAHGYLHVTCSQAAYRTHLRLLAQYVVARLNELVPTVRVTGIRTHMRPVAILVATVDANTDHQVLDGVLLETCHDAVQVWGPEHPAILRHTAQTPADQFVADWAAQHTATTAGTSAPVHAVAELADHGRHGAKATEIRDLRLVTIDRPDMCLAICAKNHPIPSLAQLAIRVGLPARQVWS</sequence>
<protein>
    <submittedName>
        <fullName evidence="1">Uncharacterized protein</fullName>
    </submittedName>
</protein>
<accession>A0ABN1NZH8</accession>
<dbReference type="InterPro" id="IPR007922">
    <property type="entry name" value="DciA-like"/>
</dbReference>
<organism evidence="1 2">
    <name type="scientific">Streptomyces rhizosphaericus</name>
    <dbReference type="NCBI Taxonomy" id="114699"/>
    <lineage>
        <taxon>Bacteria</taxon>
        <taxon>Bacillati</taxon>
        <taxon>Actinomycetota</taxon>
        <taxon>Actinomycetes</taxon>
        <taxon>Kitasatosporales</taxon>
        <taxon>Streptomycetaceae</taxon>
        <taxon>Streptomyces</taxon>
        <taxon>Streptomyces violaceusniger group</taxon>
    </lineage>
</organism>
<reference evidence="1 2" key="1">
    <citation type="journal article" date="2019" name="Int. J. Syst. Evol. Microbiol.">
        <title>The Global Catalogue of Microorganisms (GCM) 10K type strain sequencing project: providing services to taxonomists for standard genome sequencing and annotation.</title>
        <authorList>
            <consortium name="The Broad Institute Genomics Platform"/>
            <consortium name="The Broad Institute Genome Sequencing Center for Infectious Disease"/>
            <person name="Wu L."/>
            <person name="Ma J."/>
        </authorList>
    </citation>
    <scope>NUCLEOTIDE SEQUENCE [LARGE SCALE GENOMIC DNA]</scope>
    <source>
        <strain evidence="1 2">JCM 11444</strain>
    </source>
</reference>
<name>A0ABN1NZH8_9ACTN</name>
<dbReference type="EMBL" id="BAAAID010000005">
    <property type="protein sequence ID" value="GAA0920158.1"/>
    <property type="molecule type" value="Genomic_DNA"/>
</dbReference>
<evidence type="ECO:0000313" key="1">
    <source>
        <dbReference type="EMBL" id="GAA0920158.1"/>
    </source>
</evidence>
<evidence type="ECO:0000313" key="2">
    <source>
        <dbReference type="Proteomes" id="UP001500418"/>
    </source>
</evidence>